<dbReference type="PANTHER" id="PTHR11596:SF72">
    <property type="entry name" value="ALKALINE PHOSPHATASE"/>
    <property type="match status" value="1"/>
</dbReference>
<dbReference type="SUPFAM" id="SSF53649">
    <property type="entry name" value="Alkaline phosphatase-like"/>
    <property type="match status" value="1"/>
</dbReference>
<dbReference type="PANTHER" id="PTHR11596">
    <property type="entry name" value="ALKALINE PHOSPHATASE"/>
    <property type="match status" value="1"/>
</dbReference>
<protein>
    <submittedName>
        <fullName evidence="3">Alkaline phosphatase</fullName>
    </submittedName>
</protein>
<gene>
    <name evidence="3" type="ORF">GB927_000695</name>
</gene>
<comment type="caution">
    <text evidence="3">The sequence shown here is derived from an EMBL/GenBank/DDBJ whole genome shotgun (WGS) entry which is preliminary data.</text>
</comment>
<dbReference type="SMART" id="SM00098">
    <property type="entry name" value="alkPPc"/>
    <property type="match status" value="1"/>
</dbReference>
<evidence type="ECO:0000256" key="1">
    <source>
        <dbReference type="RuleBase" id="RU003946"/>
    </source>
</evidence>
<dbReference type="EMBL" id="WHSB02000001">
    <property type="protein sequence ID" value="MCQ4628528.1"/>
    <property type="molecule type" value="Genomic_DNA"/>
</dbReference>
<feature type="signal peptide" evidence="2">
    <location>
        <begin position="1"/>
        <end position="20"/>
    </location>
</feature>
<dbReference type="RefSeq" id="WP_256114568.1">
    <property type="nucleotide sequence ID" value="NZ_WHSB02000001.1"/>
</dbReference>
<dbReference type="Gene3D" id="3.40.720.10">
    <property type="entry name" value="Alkaline Phosphatase, subunit A"/>
    <property type="match status" value="1"/>
</dbReference>
<sequence>MRKLILALASATVLAGAANAATVYPIDRATILVGSPFDFKVEFDAVVKPEDVKVTVNGQDYEAVFGKKAEFVAEEKGAEDMVLGSALTLRGLTIATAGDYKVEVTAGSETKSVNWDVYGTATEAKAKNIIFLVADGLSVAHRTGARIMSKGMTEGKANGRLAMDDIPPVAFIGTSSTHSIATDSANTMSAYMTGHKSRVNALGVYADRTPASLDDPKVETIAEALRRTTTKSIGIVTTSEVEDATPAAVVSHTRKRADKEQIVGMLFDVKPDVLFGGGSVYFLGKDTPGSKRKDDKDYIAEFKNAGYALATDKTELAALSGSNQDKLLGLFHTANLDVTLDREFLKKGTVDKLPNQPGLVEMTKVALDKLSKNPEGFFLVVEAASVDKMSHPLDWDRALVETIEFDKAVGVAREFAASNPDTLIVVTGDHTHGVGIIGTVDDEKPGDEMRQKVGTYDEAGFPNYEDKNGDGYPDRIDVSRRLFLSANNGPDHYETFRPKLDGPFVPAVQNEAKEYVANEAYKDVPGAVFVQGNIPKDGDTGVHAVDDIVLQAIGPGSEGFRGYMEQSDVYRVLVDAFALGAPKE</sequence>
<dbReference type="PRINTS" id="PR00113">
    <property type="entry name" value="ALKPHPHTASE"/>
</dbReference>
<accession>A0ABT1R042</accession>
<proteinExistence type="inferred from homology"/>
<name>A0ABT1R042_9HYPH</name>
<dbReference type="CDD" id="cd16012">
    <property type="entry name" value="ALP"/>
    <property type="match status" value="1"/>
</dbReference>
<dbReference type="Pfam" id="PF00245">
    <property type="entry name" value="Alk_phosphatase"/>
    <property type="match status" value="1"/>
</dbReference>
<dbReference type="Proteomes" id="UP000996601">
    <property type="component" value="Unassembled WGS sequence"/>
</dbReference>
<evidence type="ECO:0000313" key="4">
    <source>
        <dbReference type="Proteomes" id="UP000996601"/>
    </source>
</evidence>
<keyword evidence="2" id="KW-0732">Signal</keyword>
<dbReference type="InterPro" id="IPR017850">
    <property type="entry name" value="Alkaline_phosphatase_core_sf"/>
</dbReference>
<feature type="chain" id="PRO_5045922091" evidence="2">
    <location>
        <begin position="21"/>
        <end position="584"/>
    </location>
</feature>
<reference evidence="3" key="1">
    <citation type="submission" date="2021-07" db="EMBL/GenBank/DDBJ databases">
        <title>Shinella sp. nov., a novel member of the genus Shinella from water.</title>
        <authorList>
            <person name="Deng Y."/>
        </authorList>
    </citation>
    <scope>NUCLEOTIDE SEQUENCE</scope>
    <source>
        <strain evidence="3">CPCC 100929</strain>
    </source>
</reference>
<organism evidence="3 4">
    <name type="scientific">Shinella lacus</name>
    <dbReference type="NCBI Taxonomy" id="2654216"/>
    <lineage>
        <taxon>Bacteria</taxon>
        <taxon>Pseudomonadati</taxon>
        <taxon>Pseudomonadota</taxon>
        <taxon>Alphaproteobacteria</taxon>
        <taxon>Hyphomicrobiales</taxon>
        <taxon>Rhizobiaceae</taxon>
        <taxon>Shinella</taxon>
    </lineage>
</organism>
<keyword evidence="4" id="KW-1185">Reference proteome</keyword>
<evidence type="ECO:0000313" key="3">
    <source>
        <dbReference type="EMBL" id="MCQ4628528.1"/>
    </source>
</evidence>
<dbReference type="InterPro" id="IPR001952">
    <property type="entry name" value="Alkaline_phosphatase"/>
</dbReference>
<evidence type="ECO:0000256" key="2">
    <source>
        <dbReference type="SAM" id="SignalP"/>
    </source>
</evidence>
<comment type="similarity">
    <text evidence="1">Belongs to the alkaline phosphatase family.</text>
</comment>